<dbReference type="Proteomes" id="UP000557307">
    <property type="component" value="Unassembled WGS sequence"/>
</dbReference>
<keyword evidence="2" id="KW-0521">NADP</keyword>
<proteinExistence type="inferred from homology"/>
<dbReference type="RefSeq" id="WP_184178399.1">
    <property type="nucleotide sequence ID" value="NZ_JACHGF010000012.1"/>
</dbReference>
<reference evidence="4 5" key="1">
    <citation type="submission" date="2020-08" db="EMBL/GenBank/DDBJ databases">
        <title>Genomic Encyclopedia of Type Strains, Phase IV (KMG-IV): sequencing the most valuable type-strain genomes for metagenomic binning, comparative biology and taxonomic classification.</title>
        <authorList>
            <person name="Goeker M."/>
        </authorList>
    </citation>
    <scope>NUCLEOTIDE SEQUENCE [LARGE SCALE GENOMIC DNA]</scope>
    <source>
        <strain evidence="4 5">DSM 105074</strain>
    </source>
</reference>
<organism evidence="4 5">
    <name type="scientific">Rhabdobacter roseus</name>
    <dbReference type="NCBI Taxonomy" id="1655419"/>
    <lineage>
        <taxon>Bacteria</taxon>
        <taxon>Pseudomonadati</taxon>
        <taxon>Bacteroidota</taxon>
        <taxon>Cytophagia</taxon>
        <taxon>Cytophagales</taxon>
        <taxon>Cytophagaceae</taxon>
        <taxon>Rhabdobacter</taxon>
    </lineage>
</organism>
<name>A0A840U3F5_9BACT</name>
<evidence type="ECO:0000256" key="1">
    <source>
        <dbReference type="ARBA" id="ARBA00006328"/>
    </source>
</evidence>
<dbReference type="InterPro" id="IPR008030">
    <property type="entry name" value="NmrA-like"/>
</dbReference>
<dbReference type="PANTHER" id="PTHR42748:SF7">
    <property type="entry name" value="NMRA LIKE REDOX SENSOR 1-RELATED"/>
    <property type="match status" value="1"/>
</dbReference>
<keyword evidence="5" id="KW-1185">Reference proteome</keyword>
<dbReference type="EMBL" id="JACHGF010000012">
    <property type="protein sequence ID" value="MBB5286858.1"/>
    <property type="molecule type" value="Genomic_DNA"/>
</dbReference>
<dbReference type="CDD" id="cd05251">
    <property type="entry name" value="NmrA_like_SDR_a"/>
    <property type="match status" value="1"/>
</dbReference>
<dbReference type="AlphaFoldDB" id="A0A840U3F5"/>
<feature type="domain" description="NmrA-like" evidence="3">
    <location>
        <begin position="8"/>
        <end position="247"/>
    </location>
</feature>
<dbReference type="Pfam" id="PF05368">
    <property type="entry name" value="NmrA"/>
    <property type="match status" value="1"/>
</dbReference>
<accession>A0A840U3F5</accession>
<dbReference type="Gene3D" id="3.90.25.10">
    <property type="entry name" value="UDP-galactose 4-epimerase, domain 1"/>
    <property type="match status" value="1"/>
</dbReference>
<comment type="caution">
    <text evidence="4">The sequence shown here is derived from an EMBL/GenBank/DDBJ whole genome shotgun (WGS) entry which is preliminary data.</text>
</comment>
<dbReference type="SUPFAM" id="SSF51735">
    <property type="entry name" value="NAD(P)-binding Rossmann-fold domains"/>
    <property type="match status" value="1"/>
</dbReference>
<evidence type="ECO:0000313" key="5">
    <source>
        <dbReference type="Proteomes" id="UP000557307"/>
    </source>
</evidence>
<dbReference type="PANTHER" id="PTHR42748">
    <property type="entry name" value="NITROGEN METABOLITE REPRESSION PROTEIN NMRA FAMILY MEMBER"/>
    <property type="match status" value="1"/>
</dbReference>
<gene>
    <name evidence="4" type="ORF">HNQ92_005020</name>
</gene>
<evidence type="ECO:0000256" key="2">
    <source>
        <dbReference type="ARBA" id="ARBA00022857"/>
    </source>
</evidence>
<dbReference type="Gene3D" id="3.40.50.720">
    <property type="entry name" value="NAD(P)-binding Rossmann-like Domain"/>
    <property type="match status" value="1"/>
</dbReference>
<comment type="similarity">
    <text evidence="1">Belongs to the NmrA-type oxidoreductase family.</text>
</comment>
<protein>
    <submittedName>
        <fullName evidence="4">Uncharacterized protein YbjT (DUF2867 family)</fullName>
    </submittedName>
</protein>
<evidence type="ECO:0000313" key="4">
    <source>
        <dbReference type="EMBL" id="MBB5286858.1"/>
    </source>
</evidence>
<sequence length="303" mass="34007">MNNKKSPSILIVGGTGTQGGNVARELLQFGHLVRVLTRNPNSLAAKQIEQLGAEIVQGDLGDPDSLIPVMKDVEAIFSAQYSDPKDPSVEPRNTKNMVESALNAGVQQIIHTSVVGTNIFPRWNKSQILSQMWENKYQAEEYIRQGGFSNWTILHPSFFMENFTEPLSTYMAPELKFGKLFGVLNPETPIKLNCGQDTALFARIGFENPEKFHKKDINIAADELSMREIAAILSKTVYKTVIYEKVNAVDGIRRGLFQGTVESHQWMNDVPGWGFDLKETSSYGLPLKSFKKWIEENRNQIAI</sequence>
<evidence type="ECO:0000259" key="3">
    <source>
        <dbReference type="Pfam" id="PF05368"/>
    </source>
</evidence>
<dbReference type="InterPro" id="IPR036291">
    <property type="entry name" value="NAD(P)-bd_dom_sf"/>
</dbReference>
<dbReference type="InterPro" id="IPR051164">
    <property type="entry name" value="NmrA-like_oxidored"/>
</dbReference>